<evidence type="ECO:0000256" key="1">
    <source>
        <dbReference type="SAM" id="Phobius"/>
    </source>
</evidence>
<keyword evidence="1" id="KW-0812">Transmembrane</keyword>
<comment type="caution">
    <text evidence="3">The sequence shown here is derived from an EMBL/GenBank/DDBJ whole genome shotgun (WGS) entry which is preliminary data.</text>
</comment>
<evidence type="ECO:0000313" key="3">
    <source>
        <dbReference type="EMBL" id="GAA2634325.1"/>
    </source>
</evidence>
<feature type="transmembrane region" description="Helical" evidence="1">
    <location>
        <begin position="62"/>
        <end position="84"/>
    </location>
</feature>
<keyword evidence="4" id="KW-1185">Reference proteome</keyword>
<feature type="transmembrane region" description="Helical" evidence="1">
    <location>
        <begin position="219"/>
        <end position="238"/>
    </location>
</feature>
<evidence type="ECO:0000259" key="2">
    <source>
        <dbReference type="Pfam" id="PF04024"/>
    </source>
</evidence>
<feature type="transmembrane region" description="Helical" evidence="1">
    <location>
        <begin position="244"/>
        <end position="265"/>
    </location>
</feature>
<dbReference type="InterPro" id="IPR007168">
    <property type="entry name" value="Phageshock_PspC_N"/>
</dbReference>
<feature type="transmembrane region" description="Helical" evidence="1">
    <location>
        <begin position="90"/>
        <end position="112"/>
    </location>
</feature>
<name>A0ABN3QST2_9ACTN</name>
<feature type="transmembrane region" description="Helical" evidence="1">
    <location>
        <begin position="18"/>
        <end position="41"/>
    </location>
</feature>
<keyword evidence="1" id="KW-0472">Membrane</keyword>
<dbReference type="EMBL" id="BAAATD010000018">
    <property type="protein sequence ID" value="GAA2634325.1"/>
    <property type="molecule type" value="Genomic_DNA"/>
</dbReference>
<reference evidence="3 4" key="1">
    <citation type="journal article" date="2019" name="Int. J. Syst. Evol. Microbiol.">
        <title>The Global Catalogue of Microorganisms (GCM) 10K type strain sequencing project: providing services to taxonomists for standard genome sequencing and annotation.</title>
        <authorList>
            <consortium name="The Broad Institute Genomics Platform"/>
            <consortium name="The Broad Institute Genome Sequencing Center for Infectious Disease"/>
            <person name="Wu L."/>
            <person name="Ma J."/>
        </authorList>
    </citation>
    <scope>NUCLEOTIDE SEQUENCE [LARGE SCALE GENOMIC DNA]</scope>
    <source>
        <strain evidence="3 4">JCM 6833</strain>
    </source>
</reference>
<organism evidence="3 4">
    <name type="scientific">Actinomadura fulvescens</name>
    <dbReference type="NCBI Taxonomy" id="46160"/>
    <lineage>
        <taxon>Bacteria</taxon>
        <taxon>Bacillati</taxon>
        <taxon>Actinomycetota</taxon>
        <taxon>Actinomycetes</taxon>
        <taxon>Streptosporangiales</taxon>
        <taxon>Thermomonosporaceae</taxon>
        <taxon>Actinomadura</taxon>
    </lineage>
</organism>
<proteinExistence type="predicted"/>
<keyword evidence="1" id="KW-1133">Transmembrane helix</keyword>
<dbReference type="Pfam" id="PF04024">
    <property type="entry name" value="PspC"/>
    <property type="match status" value="1"/>
</dbReference>
<feature type="domain" description="Phage shock protein PspC N-terminal" evidence="2">
    <location>
        <begin position="2"/>
        <end position="42"/>
    </location>
</feature>
<protein>
    <recommendedName>
        <fullName evidence="2">Phage shock protein PspC N-terminal domain-containing protein</fullName>
    </recommendedName>
</protein>
<gene>
    <name evidence="3" type="ORF">GCM10010411_86410</name>
</gene>
<dbReference type="Proteomes" id="UP001501509">
    <property type="component" value="Unassembled WGS sequence"/>
</dbReference>
<evidence type="ECO:0000313" key="4">
    <source>
        <dbReference type="Proteomes" id="UP001501509"/>
    </source>
</evidence>
<accession>A0ABN3QST2</accession>
<sequence>MCTGIGRGTGIDPVVIRVAFGILLLTHGQGLLLYIAAALLMPGRAQDLAPVERLFRRRFDRAAVLSVLGALMAAGLVLSMVGGAAYLDALAIFTIFGLVLLVSHARGVDLVAAARTFPERLQGHPLDQPYAGVATANTAAPGTAAAGTEPTPIALDKLDRTPGDLPEGMIDLATLGRGGTAPADERPAADRPVPPMRTWPAEAAAAIRKQQGPSPLTQITLLGAMAAGAAMVPVASGYPAPQNAVIVASVALAVIGGGLLLGGWFRARGLATAGTLLTLSLLAGSAAAEVPRDARYGEIEWRPTDTARTQQGYKVAVGSAVLDLTALPLKPGERVTINAEVLLGGLKVRLPPTARVELDALVGLGDLSVDRRTISGPRAKVNEVLPPVDGSAANPPVIILRIRGKVGDIQVDHV</sequence>